<comment type="subcellular location">
    <subcellularLocation>
        <location evidence="1">Nucleus</location>
    </subcellularLocation>
</comment>
<dbReference type="EMBL" id="NPIC01000008">
    <property type="protein sequence ID" value="RDL33914.1"/>
    <property type="molecule type" value="Genomic_DNA"/>
</dbReference>
<dbReference type="AlphaFoldDB" id="A0A370TG79"/>
<dbReference type="OrthoDB" id="5284003at2759"/>
<dbReference type="PANTHER" id="PTHR47540">
    <property type="entry name" value="THIAMINE REPRESSIBLE GENES REGULATORY PROTEIN THI5"/>
    <property type="match status" value="1"/>
</dbReference>
<dbReference type="SUPFAM" id="SSF57701">
    <property type="entry name" value="Zn2/Cys6 DNA-binding domain"/>
    <property type="match status" value="1"/>
</dbReference>
<feature type="compositionally biased region" description="Low complexity" evidence="6">
    <location>
        <begin position="66"/>
        <end position="109"/>
    </location>
</feature>
<dbReference type="PROSITE" id="PS00463">
    <property type="entry name" value="ZN2_CY6_FUNGAL_1"/>
    <property type="match status" value="1"/>
</dbReference>
<keyword evidence="9" id="KW-1185">Reference proteome</keyword>
<dbReference type="CDD" id="cd00067">
    <property type="entry name" value="GAL4"/>
    <property type="match status" value="1"/>
</dbReference>
<evidence type="ECO:0000256" key="2">
    <source>
        <dbReference type="ARBA" id="ARBA00023015"/>
    </source>
</evidence>
<evidence type="ECO:0000256" key="6">
    <source>
        <dbReference type="SAM" id="MobiDB-lite"/>
    </source>
</evidence>
<accession>A0A370TG79</accession>
<dbReference type="GO" id="GO:0005634">
    <property type="term" value="C:nucleus"/>
    <property type="evidence" value="ECO:0007669"/>
    <property type="project" value="UniProtKB-SubCell"/>
</dbReference>
<dbReference type="PANTHER" id="PTHR47540:SF5">
    <property type="entry name" value="ZN(II)2CYS6 TRANSCRIPTION FACTOR"/>
    <property type="match status" value="1"/>
</dbReference>
<dbReference type="InterPro" id="IPR001138">
    <property type="entry name" value="Zn2Cys6_DnaBD"/>
</dbReference>
<keyword evidence="4" id="KW-0804">Transcription</keyword>
<evidence type="ECO:0000313" key="8">
    <source>
        <dbReference type="EMBL" id="RDL33914.1"/>
    </source>
</evidence>
<dbReference type="GO" id="GO:0008270">
    <property type="term" value="F:zinc ion binding"/>
    <property type="evidence" value="ECO:0007669"/>
    <property type="project" value="InterPro"/>
</dbReference>
<evidence type="ECO:0000256" key="1">
    <source>
        <dbReference type="ARBA" id="ARBA00004123"/>
    </source>
</evidence>
<feature type="region of interest" description="Disordered" evidence="6">
    <location>
        <begin position="1"/>
        <end position="148"/>
    </location>
</feature>
<feature type="compositionally biased region" description="Low complexity" evidence="6">
    <location>
        <begin position="25"/>
        <end position="35"/>
    </location>
</feature>
<dbReference type="STRING" id="2656787.A0A370TG79"/>
<dbReference type="SMART" id="SM00066">
    <property type="entry name" value="GAL4"/>
    <property type="match status" value="1"/>
</dbReference>
<dbReference type="GO" id="GO:0043565">
    <property type="term" value="F:sequence-specific DNA binding"/>
    <property type="evidence" value="ECO:0007669"/>
    <property type="project" value="TreeGrafter"/>
</dbReference>
<proteinExistence type="predicted"/>
<keyword evidence="2" id="KW-0805">Transcription regulation</keyword>
<reference evidence="8 9" key="1">
    <citation type="journal article" date="2018" name="IMA Fungus">
        <title>IMA Genome-F 9: Draft genome sequence of Annulohypoxylon stygium, Aspergillus mulundensis, Berkeleyomyces basicola (syn. Thielaviopsis basicola), Ceratocystis smalleyi, two Cercospora beticola strains, Coleophoma cylindrospora, Fusarium fracticaudum, Phialophora cf. hyalina, and Morchella septimelata.</title>
        <authorList>
            <person name="Wingfield B.D."/>
            <person name="Bills G.F."/>
            <person name="Dong Y."/>
            <person name="Huang W."/>
            <person name="Nel W.J."/>
            <person name="Swalarsk-Parry B.S."/>
            <person name="Vaghefi N."/>
            <person name="Wilken P.M."/>
            <person name="An Z."/>
            <person name="de Beer Z.W."/>
            <person name="De Vos L."/>
            <person name="Chen L."/>
            <person name="Duong T.A."/>
            <person name="Gao Y."/>
            <person name="Hammerbacher A."/>
            <person name="Kikkert J.R."/>
            <person name="Li Y."/>
            <person name="Li H."/>
            <person name="Li K."/>
            <person name="Li Q."/>
            <person name="Liu X."/>
            <person name="Ma X."/>
            <person name="Naidoo K."/>
            <person name="Pethybridge S.J."/>
            <person name="Sun J."/>
            <person name="Steenkamp E.T."/>
            <person name="van der Nest M.A."/>
            <person name="van Wyk S."/>
            <person name="Wingfield M.J."/>
            <person name="Xiong C."/>
            <person name="Yue Q."/>
            <person name="Zhang X."/>
        </authorList>
    </citation>
    <scope>NUCLEOTIDE SEQUENCE [LARGE SCALE GENOMIC DNA]</scope>
    <source>
        <strain evidence="8 9">BP 5553</strain>
    </source>
</reference>
<dbReference type="Proteomes" id="UP000254866">
    <property type="component" value="Unassembled WGS sequence"/>
</dbReference>
<feature type="domain" description="Zn(2)-C6 fungal-type" evidence="7">
    <location>
        <begin position="151"/>
        <end position="181"/>
    </location>
</feature>
<dbReference type="InterPro" id="IPR051711">
    <property type="entry name" value="Stress_Response_Reg"/>
</dbReference>
<evidence type="ECO:0000256" key="4">
    <source>
        <dbReference type="ARBA" id="ARBA00023163"/>
    </source>
</evidence>
<gene>
    <name evidence="8" type="ORF">BP5553_08282</name>
</gene>
<keyword evidence="3" id="KW-0238">DNA-binding</keyword>
<sequence length="786" mass="86483">MSMPPAFTPPGHSYPHHPHPPPPQSQSQPLPNPHSTAGPTSTESLPVHQHHNLPIAQPYASPFENQTQSQSQSQAQSQSQSQSQAQTQALLTQLQLQPQQQQQQLQQPQHHSPYGNGPPVGSPSDIPQGQTGSSTAAGGGEGHKGNRLRKACDSCSTRKVKCDESGPPCRACAALEIPCTRDRPSRRRGPPNRHAEAIKKRRLESPSGAGGTQPGAGSFSSPSSPNNVAATLASFSSHAVLNAESICPFSTLELLVDDFFTYIHPLCPFPHEPSFRIAFKQREDLNNPSFLALLASMVGTLVASFPRKPRLHLKAQSREHLFPNSINLVERCHKVAVEARGPGYLDRELTVYDAATSYFLGLSAAYTFQWRQCRLYFGETLTIARVLGAHKVKDPGLLAIGSLPTAFGADGGGFDGQPQPVDYIRQEIGRRIFWIMFVGVRSMQQLGASFGELLIPPSTPNEPYPPFPMEVDDEYIFLDHVEPQPPGIISNLTGFNLGIRIYLTVNPLATIEMAYGIDEIFDWTRQKRALEECLKSVKQVLDVIPQELLLRPGSNPGEFEASARRYFPPVPDIAGVRSNGADTPSWPQTATDARRNLQYEIQKANIYASQLSTRSYIVEKYWNLHESYQRMKWTTGESAAPKSPGLMPPGLEGILPKESDADTIDAIEANVAAERESIVKDLLQVLGSISQVNMEPNGGSFINKIRQIASTLISTPQNRKGPFALKAEDYLAKFLDVLMRLERISPALKNESAAEVDEEEELRSWADLRDYQMRFAQAGGFINEIG</sequence>
<dbReference type="InterPro" id="IPR036864">
    <property type="entry name" value="Zn2-C6_fun-type_DNA-bd_sf"/>
</dbReference>
<dbReference type="CDD" id="cd12148">
    <property type="entry name" value="fungal_TF_MHR"/>
    <property type="match status" value="1"/>
</dbReference>
<evidence type="ECO:0000256" key="3">
    <source>
        <dbReference type="ARBA" id="ARBA00023125"/>
    </source>
</evidence>
<feature type="region of interest" description="Disordered" evidence="6">
    <location>
        <begin position="181"/>
        <end position="223"/>
    </location>
</feature>
<evidence type="ECO:0000259" key="7">
    <source>
        <dbReference type="PROSITE" id="PS50048"/>
    </source>
</evidence>
<dbReference type="PROSITE" id="PS50048">
    <property type="entry name" value="ZN2_CY6_FUNGAL_2"/>
    <property type="match status" value="1"/>
</dbReference>
<dbReference type="Pfam" id="PF00172">
    <property type="entry name" value="Zn_clus"/>
    <property type="match status" value="1"/>
</dbReference>
<dbReference type="GeneID" id="43601131"/>
<organism evidence="8 9">
    <name type="scientific">Venustampulla echinocandica</name>
    <dbReference type="NCBI Taxonomy" id="2656787"/>
    <lineage>
        <taxon>Eukaryota</taxon>
        <taxon>Fungi</taxon>
        <taxon>Dikarya</taxon>
        <taxon>Ascomycota</taxon>
        <taxon>Pezizomycotina</taxon>
        <taxon>Leotiomycetes</taxon>
        <taxon>Helotiales</taxon>
        <taxon>Pleuroascaceae</taxon>
        <taxon>Venustampulla</taxon>
    </lineage>
</organism>
<name>A0A370TG79_9HELO</name>
<keyword evidence="5" id="KW-0539">Nucleus</keyword>
<dbReference type="RefSeq" id="XP_031867196.1">
    <property type="nucleotide sequence ID" value="XM_032016905.1"/>
</dbReference>
<comment type="caution">
    <text evidence="8">The sequence shown here is derived from an EMBL/GenBank/DDBJ whole genome shotgun (WGS) entry which is preliminary data.</text>
</comment>
<protein>
    <recommendedName>
        <fullName evidence="7">Zn(2)-C6 fungal-type domain-containing protein</fullName>
    </recommendedName>
</protein>
<dbReference type="GO" id="GO:0000981">
    <property type="term" value="F:DNA-binding transcription factor activity, RNA polymerase II-specific"/>
    <property type="evidence" value="ECO:0007669"/>
    <property type="project" value="InterPro"/>
</dbReference>
<evidence type="ECO:0000256" key="5">
    <source>
        <dbReference type="ARBA" id="ARBA00023242"/>
    </source>
</evidence>
<dbReference type="Gene3D" id="4.10.240.10">
    <property type="entry name" value="Zn(2)-C6 fungal-type DNA-binding domain"/>
    <property type="match status" value="1"/>
</dbReference>
<evidence type="ECO:0000313" key="9">
    <source>
        <dbReference type="Proteomes" id="UP000254866"/>
    </source>
</evidence>
<dbReference type="GO" id="GO:0045944">
    <property type="term" value="P:positive regulation of transcription by RNA polymerase II"/>
    <property type="evidence" value="ECO:0007669"/>
    <property type="project" value="TreeGrafter"/>
</dbReference>